<evidence type="ECO:0000313" key="1">
    <source>
        <dbReference type="EMBL" id="MBW7454595.1"/>
    </source>
</evidence>
<proteinExistence type="predicted"/>
<dbReference type="InterPro" id="IPR011249">
    <property type="entry name" value="Metalloenz_LuxS/M16"/>
</dbReference>
<gene>
    <name evidence="1" type="ORF">K0U00_11195</name>
</gene>
<name>A0ABS7C1A7_9BACL</name>
<reference evidence="1 2" key="1">
    <citation type="submission" date="2021-07" db="EMBL/GenBank/DDBJ databases">
        <title>Paenibacillus radiodurans sp. nov., isolated from the southeastern edge of Tengger Desert.</title>
        <authorList>
            <person name="Zhang G."/>
        </authorList>
    </citation>
    <scope>NUCLEOTIDE SEQUENCE [LARGE SCALE GENOMIC DNA]</scope>
    <source>
        <strain evidence="1 2">CCM 7311</strain>
    </source>
</reference>
<protein>
    <submittedName>
        <fullName evidence="1">Peptidase M16</fullName>
    </submittedName>
</protein>
<sequence length="70" mass="8241">RRKKIGGYLRMLNSPEAIAGEFTRYRFRGADLFKLVPIYESITLEEVNERLREHFNWDRMAVSIVAKAPL</sequence>
<dbReference type="Proteomes" id="UP001519887">
    <property type="component" value="Unassembled WGS sequence"/>
</dbReference>
<feature type="non-terminal residue" evidence="1">
    <location>
        <position position="1"/>
    </location>
</feature>
<comment type="caution">
    <text evidence="1">The sequence shown here is derived from an EMBL/GenBank/DDBJ whole genome shotgun (WGS) entry which is preliminary data.</text>
</comment>
<dbReference type="Gene3D" id="3.30.830.10">
    <property type="entry name" value="Metalloenzyme, LuxS/M16 peptidase-like"/>
    <property type="match status" value="1"/>
</dbReference>
<dbReference type="EMBL" id="JAHZIK010000221">
    <property type="protein sequence ID" value="MBW7454595.1"/>
    <property type="molecule type" value="Genomic_DNA"/>
</dbReference>
<dbReference type="SUPFAM" id="SSF63411">
    <property type="entry name" value="LuxS/MPP-like metallohydrolase"/>
    <property type="match status" value="1"/>
</dbReference>
<evidence type="ECO:0000313" key="2">
    <source>
        <dbReference type="Proteomes" id="UP001519887"/>
    </source>
</evidence>
<organism evidence="1 2">
    <name type="scientific">Paenibacillus sepulcri</name>
    <dbReference type="NCBI Taxonomy" id="359917"/>
    <lineage>
        <taxon>Bacteria</taxon>
        <taxon>Bacillati</taxon>
        <taxon>Bacillota</taxon>
        <taxon>Bacilli</taxon>
        <taxon>Bacillales</taxon>
        <taxon>Paenibacillaceae</taxon>
        <taxon>Paenibacillus</taxon>
    </lineage>
</organism>
<accession>A0ABS7C1A7</accession>
<keyword evidence="2" id="KW-1185">Reference proteome</keyword>